<comment type="caution">
    <text evidence="1">The sequence shown here is derived from an EMBL/GenBank/DDBJ whole genome shotgun (WGS) entry which is preliminary data.</text>
</comment>
<gene>
    <name evidence="1" type="ORF">HP467_15885</name>
</gene>
<name>A0A850E1M4_9MICO</name>
<protein>
    <submittedName>
        <fullName evidence="1">Uncharacterized protein</fullName>
    </submittedName>
</protein>
<evidence type="ECO:0000313" key="1">
    <source>
        <dbReference type="EMBL" id="NUU29572.1"/>
    </source>
</evidence>
<evidence type="ECO:0000313" key="2">
    <source>
        <dbReference type="Proteomes" id="UP000539146"/>
    </source>
</evidence>
<reference evidence="1 2" key="1">
    <citation type="submission" date="2020-05" db="EMBL/GenBank/DDBJ databases">
        <title>Genome Sequencing of Type Strains.</title>
        <authorList>
            <person name="Lemaire J.F."/>
            <person name="Inderbitzin P."/>
            <person name="Gregorio O.A."/>
            <person name="Collins S.B."/>
            <person name="Wespe N."/>
            <person name="Knight-Connoni V."/>
        </authorList>
    </citation>
    <scope>NUCLEOTIDE SEQUENCE [LARGE SCALE GENOMIC DNA]</scope>
    <source>
        <strain evidence="1 2">DSM 20512</strain>
    </source>
</reference>
<accession>A0A850E1M4</accession>
<sequence>MGEIMQVSEVTALLLPMFREMLNSDELRTLRLEIVAVDDWQGAALEDDDLIEHNSAIARWRIMKERGWSGGLRVDAGPVDLVRSVQSDLQDFIAESRFGWGELRGPRDLP</sequence>
<dbReference type="Proteomes" id="UP000539146">
    <property type="component" value="Unassembled WGS sequence"/>
</dbReference>
<dbReference type="RefSeq" id="WP_175326785.1">
    <property type="nucleotide sequence ID" value="NZ_BAAAWP010000001.1"/>
</dbReference>
<organism evidence="1 2">
    <name type="scientific">Curtobacterium citreum</name>
    <dbReference type="NCBI Taxonomy" id="2036"/>
    <lineage>
        <taxon>Bacteria</taxon>
        <taxon>Bacillati</taxon>
        <taxon>Actinomycetota</taxon>
        <taxon>Actinomycetes</taxon>
        <taxon>Micrococcales</taxon>
        <taxon>Microbacteriaceae</taxon>
        <taxon>Curtobacterium</taxon>
    </lineage>
</organism>
<dbReference type="AlphaFoldDB" id="A0A850E1M4"/>
<dbReference type="EMBL" id="JABMCG010000126">
    <property type="protein sequence ID" value="NUU29572.1"/>
    <property type="molecule type" value="Genomic_DNA"/>
</dbReference>
<proteinExistence type="predicted"/>